<keyword evidence="3" id="KW-1185">Reference proteome</keyword>
<evidence type="ECO:0000313" key="3">
    <source>
        <dbReference type="Proteomes" id="UP001291623"/>
    </source>
</evidence>
<sequence>MKPNEQFLVASLIEKLPHSWNEFMSYLKLKTKEMTFEELIIKLQIQEDSKKALPRGKQPAEAKVNLAESKWNPSKKRKFQKDGKTQAVEKFKGNCHHSGKLGHMIKD</sequence>
<proteinExistence type="predicted"/>
<protein>
    <submittedName>
        <fullName evidence="2">Uncharacterized protein</fullName>
    </submittedName>
</protein>
<reference evidence="2" key="1">
    <citation type="submission" date="2023-12" db="EMBL/GenBank/DDBJ databases">
        <title>Genome assembly of Anisodus tanguticus.</title>
        <authorList>
            <person name="Wang Y.-J."/>
        </authorList>
    </citation>
    <scope>NUCLEOTIDE SEQUENCE</scope>
    <source>
        <strain evidence="2">KB-2021</strain>
        <tissue evidence="2">Leaf</tissue>
    </source>
</reference>
<dbReference type="EMBL" id="JAVYJV010000008">
    <property type="protein sequence ID" value="KAK4364542.1"/>
    <property type="molecule type" value="Genomic_DNA"/>
</dbReference>
<name>A0AAE1S7G5_9SOLA</name>
<dbReference type="AlphaFoldDB" id="A0AAE1S7G5"/>
<evidence type="ECO:0000256" key="1">
    <source>
        <dbReference type="SAM" id="MobiDB-lite"/>
    </source>
</evidence>
<accession>A0AAE1S7G5</accession>
<dbReference type="Proteomes" id="UP001291623">
    <property type="component" value="Unassembled WGS sequence"/>
</dbReference>
<organism evidence="2 3">
    <name type="scientific">Anisodus tanguticus</name>
    <dbReference type="NCBI Taxonomy" id="243964"/>
    <lineage>
        <taxon>Eukaryota</taxon>
        <taxon>Viridiplantae</taxon>
        <taxon>Streptophyta</taxon>
        <taxon>Embryophyta</taxon>
        <taxon>Tracheophyta</taxon>
        <taxon>Spermatophyta</taxon>
        <taxon>Magnoliopsida</taxon>
        <taxon>eudicotyledons</taxon>
        <taxon>Gunneridae</taxon>
        <taxon>Pentapetalae</taxon>
        <taxon>asterids</taxon>
        <taxon>lamiids</taxon>
        <taxon>Solanales</taxon>
        <taxon>Solanaceae</taxon>
        <taxon>Solanoideae</taxon>
        <taxon>Hyoscyameae</taxon>
        <taxon>Anisodus</taxon>
    </lineage>
</organism>
<feature type="region of interest" description="Disordered" evidence="1">
    <location>
        <begin position="50"/>
        <end position="84"/>
    </location>
</feature>
<comment type="caution">
    <text evidence="2">The sequence shown here is derived from an EMBL/GenBank/DDBJ whole genome shotgun (WGS) entry which is preliminary data.</text>
</comment>
<evidence type="ECO:0000313" key="2">
    <source>
        <dbReference type="EMBL" id="KAK4364542.1"/>
    </source>
</evidence>
<gene>
    <name evidence="2" type="ORF">RND71_015900</name>
</gene>